<keyword evidence="1" id="KW-0472">Membrane</keyword>
<dbReference type="EMBL" id="JRHC01000003">
    <property type="protein sequence ID" value="KJF43343.1"/>
    <property type="molecule type" value="Genomic_DNA"/>
</dbReference>
<organism evidence="4 5">
    <name type="scientific">Draconibacterium sediminis</name>
    <dbReference type="NCBI Taxonomy" id="1544798"/>
    <lineage>
        <taxon>Bacteria</taxon>
        <taxon>Pseudomonadati</taxon>
        <taxon>Bacteroidota</taxon>
        <taxon>Bacteroidia</taxon>
        <taxon>Marinilabiliales</taxon>
        <taxon>Prolixibacteraceae</taxon>
        <taxon>Draconibacterium</taxon>
    </lineage>
</organism>
<dbReference type="RefSeq" id="WP_045030610.1">
    <property type="nucleotide sequence ID" value="NZ_JRHC01000003.1"/>
</dbReference>
<dbReference type="PANTHER" id="PTHR30273">
    <property type="entry name" value="PERIPLASMIC SIGNAL SENSOR AND SIGMA FACTOR ACTIVATOR FECR-RELATED"/>
    <property type="match status" value="1"/>
</dbReference>
<dbReference type="PANTHER" id="PTHR30273:SF2">
    <property type="entry name" value="PROTEIN FECR"/>
    <property type="match status" value="1"/>
</dbReference>
<dbReference type="STRING" id="1544798.LH29_13975"/>
<dbReference type="Pfam" id="PF16344">
    <property type="entry name" value="FecR_C"/>
    <property type="match status" value="1"/>
</dbReference>
<protein>
    <recommendedName>
        <fullName evidence="6">FecR family protein</fullName>
    </recommendedName>
</protein>
<name>A0A0D8JC24_9BACT</name>
<dbReference type="Pfam" id="PF04773">
    <property type="entry name" value="FecR"/>
    <property type="match status" value="1"/>
</dbReference>
<accession>A0A0D8JC24</accession>
<dbReference type="FunFam" id="2.60.120.1440:FF:000001">
    <property type="entry name" value="Putative anti-sigma factor"/>
    <property type="match status" value="1"/>
</dbReference>
<dbReference type="OrthoDB" id="772265at2"/>
<keyword evidence="1" id="KW-1133">Transmembrane helix</keyword>
<dbReference type="AlphaFoldDB" id="A0A0D8JC24"/>
<keyword evidence="1" id="KW-0812">Transmembrane</keyword>
<sequence length="387" mass="44780">MKKDIDYSIIWKFFNASLSTSEEKELNDWLDADIKHLQHFEKLKEKQPQIPHTDSNISNSDIAWQNIRLTPKHPKRHFWKIGVAASILLIVGVYSGYKLHIEKANKIISAENIQIEPGVKKATLVLNSGQKLELESKKDTLIKEAEVTIENSNSELNYKKNEKEKAPKRAKEIQYNTLIVPRGGEYDLVLSDGTEVKINSESILRYPVVFEKGKRNVELIGEAFFHVKTDSLRPFVVTSAEHQVKVYGTSFNVKSYKNDDYIATTLVSGKVTVSSDKKDAAEQLLKPGYQSIYKKESAEFEQKKVDIKEFTAWKDGRFYFRNMPLEEITQILARWYDVDFKFKNKTVKNLTFNGNLKRYDNIQLILNQLGKTNEITFYAYDQIIYVD</sequence>
<feature type="domain" description="Protein FecR C-terminal" evidence="3">
    <location>
        <begin position="317"/>
        <end position="385"/>
    </location>
</feature>
<evidence type="ECO:0000313" key="5">
    <source>
        <dbReference type="Proteomes" id="UP000032544"/>
    </source>
</evidence>
<dbReference type="Proteomes" id="UP000032544">
    <property type="component" value="Unassembled WGS sequence"/>
</dbReference>
<keyword evidence="5" id="KW-1185">Reference proteome</keyword>
<evidence type="ECO:0000259" key="2">
    <source>
        <dbReference type="Pfam" id="PF04773"/>
    </source>
</evidence>
<evidence type="ECO:0000313" key="4">
    <source>
        <dbReference type="EMBL" id="KJF43343.1"/>
    </source>
</evidence>
<dbReference type="Gene3D" id="2.60.120.1440">
    <property type="match status" value="1"/>
</dbReference>
<evidence type="ECO:0000259" key="3">
    <source>
        <dbReference type="Pfam" id="PF16344"/>
    </source>
</evidence>
<dbReference type="GO" id="GO:0016989">
    <property type="term" value="F:sigma factor antagonist activity"/>
    <property type="evidence" value="ECO:0007669"/>
    <property type="project" value="TreeGrafter"/>
</dbReference>
<evidence type="ECO:0000256" key="1">
    <source>
        <dbReference type="SAM" id="Phobius"/>
    </source>
</evidence>
<dbReference type="InterPro" id="IPR012373">
    <property type="entry name" value="Ferrdict_sens_TM"/>
</dbReference>
<reference evidence="4 5" key="1">
    <citation type="submission" date="2014-09" db="EMBL/GenBank/DDBJ databases">
        <title>Draft Genome Sequence of Draconibacterium sp. JN14CK-3.</title>
        <authorList>
            <person name="Dong C."/>
            <person name="Lai Q."/>
            <person name="Shao Z."/>
        </authorList>
    </citation>
    <scope>NUCLEOTIDE SEQUENCE [LARGE SCALE GENOMIC DNA]</scope>
    <source>
        <strain evidence="4 5">JN14CK-3</strain>
    </source>
</reference>
<proteinExistence type="predicted"/>
<gene>
    <name evidence="4" type="ORF">LH29_13975</name>
</gene>
<evidence type="ECO:0008006" key="6">
    <source>
        <dbReference type="Google" id="ProtNLM"/>
    </source>
</evidence>
<feature type="domain" description="FecR protein" evidence="2">
    <location>
        <begin position="180"/>
        <end position="271"/>
    </location>
</feature>
<feature type="transmembrane region" description="Helical" evidence="1">
    <location>
        <begin position="78"/>
        <end position="97"/>
    </location>
</feature>
<dbReference type="Gene3D" id="3.55.50.30">
    <property type="match status" value="1"/>
</dbReference>
<dbReference type="InterPro" id="IPR006860">
    <property type="entry name" value="FecR"/>
</dbReference>
<dbReference type="InterPro" id="IPR032508">
    <property type="entry name" value="FecR_C"/>
</dbReference>
<comment type="caution">
    <text evidence="4">The sequence shown here is derived from an EMBL/GenBank/DDBJ whole genome shotgun (WGS) entry which is preliminary data.</text>
</comment>